<proteinExistence type="predicted"/>
<organism evidence="1">
    <name type="scientific">viral metagenome</name>
    <dbReference type="NCBI Taxonomy" id="1070528"/>
    <lineage>
        <taxon>unclassified sequences</taxon>
        <taxon>metagenomes</taxon>
        <taxon>organismal metagenomes</taxon>
    </lineage>
</organism>
<dbReference type="AlphaFoldDB" id="A0A6C0H3Q2"/>
<dbReference type="EMBL" id="MN739861">
    <property type="protein sequence ID" value="QHT75010.1"/>
    <property type="molecule type" value="Genomic_DNA"/>
</dbReference>
<sequence length="284" mass="33439">MVLILLFVIVYASFFVLIYSMNSTEQFKGSAKGRERMKKYNVIFAGTIRNVEKYIEKGISDIDLCGKKFNDYAVILYENDSDDKTRSILENHKKDNYYYIFEDNITEPLRTKRLENGRNKILDKMREINKDQYYDYLIVLDMDDINQSGSFVDSIETNFDHKNWDVLTGNQTGRYYDLWAIRKKNEIDYDHHKKMREERLGYIYGLFKYVILKAKRKYNRNQGLVEVDSAFGGAAIYKIKSIPPYCRYVGTHPDGDEKCEHVEFNECIKNNGGSIYINTAFLTN</sequence>
<reference evidence="1" key="1">
    <citation type="journal article" date="2020" name="Nature">
        <title>Giant virus diversity and host interactions through global metagenomics.</title>
        <authorList>
            <person name="Schulz F."/>
            <person name="Roux S."/>
            <person name="Paez-Espino D."/>
            <person name="Jungbluth S."/>
            <person name="Walsh D.A."/>
            <person name="Denef V.J."/>
            <person name="McMahon K.D."/>
            <person name="Konstantinidis K.T."/>
            <person name="Eloe-Fadrosh E.A."/>
            <person name="Kyrpides N.C."/>
            <person name="Woyke T."/>
        </authorList>
    </citation>
    <scope>NUCLEOTIDE SEQUENCE</scope>
    <source>
        <strain evidence="1">GVMAG-M-3300023179-62</strain>
    </source>
</reference>
<accession>A0A6C0H3Q2</accession>
<dbReference type="SUPFAM" id="SSF53448">
    <property type="entry name" value="Nucleotide-diphospho-sugar transferases"/>
    <property type="match status" value="1"/>
</dbReference>
<dbReference type="InterPro" id="IPR029044">
    <property type="entry name" value="Nucleotide-diphossugar_trans"/>
</dbReference>
<evidence type="ECO:0008006" key="2">
    <source>
        <dbReference type="Google" id="ProtNLM"/>
    </source>
</evidence>
<protein>
    <recommendedName>
        <fullName evidence="2">Glycosyltransferase 2-like domain-containing protein</fullName>
    </recommendedName>
</protein>
<dbReference type="Gene3D" id="3.90.550.10">
    <property type="entry name" value="Spore Coat Polysaccharide Biosynthesis Protein SpsA, Chain A"/>
    <property type="match status" value="1"/>
</dbReference>
<name>A0A6C0H3Q2_9ZZZZ</name>
<evidence type="ECO:0000313" key="1">
    <source>
        <dbReference type="EMBL" id="QHT75010.1"/>
    </source>
</evidence>